<sequence>MLRRLIRPGHDRIQSARDLLHHSATSGNSAGSRDRRGSRDRCKSGTLRHVLPGEQFAFQGVFVRVPLYDIEIGESGNSPVNAMREDSSSLIVTSLRCAPASALALRGKKKSLHT</sequence>
<organism evidence="2 3">
    <name type="scientific">Thalassiosira oceanica</name>
    <name type="common">Marine diatom</name>
    <dbReference type="NCBI Taxonomy" id="159749"/>
    <lineage>
        <taxon>Eukaryota</taxon>
        <taxon>Sar</taxon>
        <taxon>Stramenopiles</taxon>
        <taxon>Ochrophyta</taxon>
        <taxon>Bacillariophyta</taxon>
        <taxon>Coscinodiscophyceae</taxon>
        <taxon>Thalassiosirophycidae</taxon>
        <taxon>Thalassiosirales</taxon>
        <taxon>Thalassiosiraceae</taxon>
        <taxon>Thalassiosira</taxon>
    </lineage>
</organism>
<gene>
    <name evidence="2" type="ORF">THAOC_14160</name>
</gene>
<dbReference type="EMBL" id="AGNL01016513">
    <property type="protein sequence ID" value="EJK65042.1"/>
    <property type="molecule type" value="Genomic_DNA"/>
</dbReference>
<feature type="compositionally biased region" description="Basic and acidic residues" evidence="1">
    <location>
        <begin position="32"/>
        <end position="43"/>
    </location>
</feature>
<feature type="region of interest" description="Disordered" evidence="1">
    <location>
        <begin position="1"/>
        <end position="43"/>
    </location>
</feature>
<reference evidence="2 3" key="1">
    <citation type="journal article" date="2012" name="Genome Biol.">
        <title>Genome and low-iron response of an oceanic diatom adapted to chronic iron limitation.</title>
        <authorList>
            <person name="Lommer M."/>
            <person name="Specht M."/>
            <person name="Roy A.S."/>
            <person name="Kraemer L."/>
            <person name="Andreson R."/>
            <person name="Gutowska M.A."/>
            <person name="Wolf J."/>
            <person name="Bergner S.V."/>
            <person name="Schilhabel M.B."/>
            <person name="Klostermeier U.C."/>
            <person name="Beiko R.G."/>
            <person name="Rosenstiel P."/>
            <person name="Hippler M."/>
            <person name="Laroche J."/>
        </authorList>
    </citation>
    <scope>NUCLEOTIDE SEQUENCE [LARGE SCALE GENOMIC DNA]</scope>
    <source>
        <strain evidence="2 3">CCMP1005</strain>
    </source>
</reference>
<accession>K0T3S2</accession>
<feature type="compositionally biased region" description="Basic and acidic residues" evidence="1">
    <location>
        <begin position="8"/>
        <end position="21"/>
    </location>
</feature>
<keyword evidence="3" id="KW-1185">Reference proteome</keyword>
<evidence type="ECO:0000256" key="1">
    <source>
        <dbReference type="SAM" id="MobiDB-lite"/>
    </source>
</evidence>
<protein>
    <submittedName>
        <fullName evidence="2">Uncharacterized protein</fullName>
    </submittedName>
</protein>
<evidence type="ECO:0000313" key="3">
    <source>
        <dbReference type="Proteomes" id="UP000266841"/>
    </source>
</evidence>
<comment type="caution">
    <text evidence="2">The sequence shown here is derived from an EMBL/GenBank/DDBJ whole genome shotgun (WGS) entry which is preliminary data.</text>
</comment>
<dbReference type="Proteomes" id="UP000266841">
    <property type="component" value="Unassembled WGS sequence"/>
</dbReference>
<evidence type="ECO:0000313" key="2">
    <source>
        <dbReference type="EMBL" id="EJK65042.1"/>
    </source>
</evidence>
<dbReference type="AlphaFoldDB" id="K0T3S2"/>
<name>K0T3S2_THAOC</name>
<proteinExistence type="predicted"/>